<reference evidence="1 2" key="1">
    <citation type="journal article" date="2014" name="Front. Genet.">
        <title>Genome and metabolic network of "Candidatus Phaeomarinobacter ectocarpi" Ec32, a new candidate genus of Alphaproteobacteria frequently associated with brown algae.</title>
        <authorList>
            <person name="Dittami S.M."/>
            <person name="Barbeyron T."/>
            <person name="Boyen C."/>
            <person name="Cambefort J."/>
            <person name="Collet G."/>
            <person name="Delage L."/>
            <person name="Gobet A."/>
            <person name="Groisillier A."/>
            <person name="Leblanc C."/>
            <person name="Michel G."/>
            <person name="Scornet D."/>
            <person name="Siegel A."/>
            <person name="Tapia J.E."/>
            <person name="Tonon T."/>
        </authorList>
    </citation>
    <scope>NUCLEOTIDE SEQUENCE [LARGE SCALE GENOMIC DNA]</scope>
    <source>
        <strain evidence="1 2">Ec32</strain>
    </source>
</reference>
<name>X5MED6_9HYPH</name>
<evidence type="ECO:0000313" key="1">
    <source>
        <dbReference type="EMBL" id="CDO59169.1"/>
    </source>
</evidence>
<dbReference type="AlphaFoldDB" id="X5MED6"/>
<evidence type="ECO:0000313" key="2">
    <source>
        <dbReference type="Proteomes" id="UP000032160"/>
    </source>
</evidence>
<protein>
    <recommendedName>
        <fullName evidence="3">DUF3108 domain-containing protein</fullName>
    </recommendedName>
</protein>
<dbReference type="Pfam" id="PF11306">
    <property type="entry name" value="DUF3108"/>
    <property type="match status" value="1"/>
</dbReference>
<keyword evidence="2" id="KW-1185">Reference proteome</keyword>
<accession>X5MED6</accession>
<dbReference type="InterPro" id="IPR021457">
    <property type="entry name" value="DUF3108"/>
</dbReference>
<dbReference type="EMBL" id="HG966617">
    <property type="protein sequence ID" value="CDO59169.1"/>
    <property type="molecule type" value="Genomic_DNA"/>
</dbReference>
<dbReference type="Proteomes" id="UP000032160">
    <property type="component" value="Chromosome I"/>
</dbReference>
<dbReference type="OrthoDB" id="7630100at2"/>
<gene>
    <name evidence="1" type="ORF">BN1012_Phect955</name>
</gene>
<dbReference type="STRING" id="1458461.BN1012_Phect955"/>
<proteinExistence type="predicted"/>
<dbReference type="KEGG" id="pect:BN1012_Phect955"/>
<dbReference type="HOGENOM" id="CLU_846454_0_0_5"/>
<sequence>MAWTFATRDTERSDRASVLATRQMPGTVTGTRILASAALASALLSAPLAAATQPGAEPEAQSELPVIAETSSTIEPITLVYEFYAAGFHLATVETSATLSNEAYEISTKGQSSGIADSLIRARFESSAVGALTSDGPTPKSFRNFSDTRFGVRELEMTRATDGTFDVTAEPELEPHQAAALRSGLADGTVDPLTASLYSALRPANTTCTEKVRVFDGRRVFALAYSRKGTEILSPVDESFFTGNAIKCNLRYLPLAGQTREWKLEQAKNPTPPIELWMAEFKRPNEDSDVVIPVRMKLQSDWGTAVAHLTSVTMGGKVLNQASLQPAQ</sequence>
<evidence type="ECO:0008006" key="3">
    <source>
        <dbReference type="Google" id="ProtNLM"/>
    </source>
</evidence>
<organism evidence="1 2">
    <name type="scientific">Candidatus Phaeomarinibacter ectocarpi</name>
    <dbReference type="NCBI Taxonomy" id="1458461"/>
    <lineage>
        <taxon>Bacteria</taxon>
        <taxon>Pseudomonadati</taxon>
        <taxon>Pseudomonadota</taxon>
        <taxon>Alphaproteobacteria</taxon>
        <taxon>Hyphomicrobiales</taxon>
        <taxon>Parvibaculaceae</taxon>
        <taxon>Candidatus Phaeomarinibacter</taxon>
    </lineage>
</organism>
<dbReference type="RefSeq" id="WP_043949909.1">
    <property type="nucleotide sequence ID" value="NZ_HG966617.1"/>
</dbReference>